<dbReference type="InterPro" id="IPR003378">
    <property type="entry name" value="Fringe-like_glycosylTrfase"/>
</dbReference>
<dbReference type="EMBL" id="MU853419">
    <property type="protein sequence ID" value="KAK4132174.1"/>
    <property type="molecule type" value="Genomic_DNA"/>
</dbReference>
<reference evidence="14" key="1">
    <citation type="journal article" date="2023" name="Mol. Phylogenet. Evol.">
        <title>Genome-scale phylogeny and comparative genomics of the fungal order Sordariales.</title>
        <authorList>
            <person name="Hensen N."/>
            <person name="Bonometti L."/>
            <person name="Westerberg I."/>
            <person name="Brannstrom I.O."/>
            <person name="Guillou S."/>
            <person name="Cros-Aarteil S."/>
            <person name="Calhoun S."/>
            <person name="Haridas S."/>
            <person name="Kuo A."/>
            <person name="Mondo S."/>
            <person name="Pangilinan J."/>
            <person name="Riley R."/>
            <person name="LaButti K."/>
            <person name="Andreopoulos B."/>
            <person name="Lipzen A."/>
            <person name="Chen C."/>
            <person name="Yan M."/>
            <person name="Daum C."/>
            <person name="Ng V."/>
            <person name="Clum A."/>
            <person name="Steindorff A."/>
            <person name="Ohm R.A."/>
            <person name="Martin F."/>
            <person name="Silar P."/>
            <person name="Natvig D.O."/>
            <person name="Lalanne C."/>
            <person name="Gautier V."/>
            <person name="Ament-Velasquez S.L."/>
            <person name="Kruys A."/>
            <person name="Hutchinson M.I."/>
            <person name="Powell A.J."/>
            <person name="Barry K."/>
            <person name="Miller A.N."/>
            <person name="Grigoriev I.V."/>
            <person name="Debuchy R."/>
            <person name="Gladieux P."/>
            <person name="Hiltunen Thoren M."/>
            <person name="Johannesson H."/>
        </authorList>
    </citation>
    <scope>NUCLEOTIDE SEQUENCE</scope>
    <source>
        <strain evidence="14">CBS 123565</strain>
    </source>
</reference>
<gene>
    <name evidence="14" type="ORF">BT67DRAFT_386141</name>
</gene>
<comment type="subcellular location">
    <subcellularLocation>
        <location evidence="1">Membrane</location>
        <topology evidence="1">Single-pass type II membrane protein</topology>
    </subcellularLocation>
</comment>
<evidence type="ECO:0000256" key="4">
    <source>
        <dbReference type="ARBA" id="ARBA00012557"/>
    </source>
</evidence>
<keyword evidence="5" id="KW-0328">Glycosyltransferase</keyword>
<dbReference type="InterPro" id="IPR026050">
    <property type="entry name" value="C1GALT1/C1GALT1_chp1"/>
</dbReference>
<dbReference type="PANTHER" id="PTHR23033">
    <property type="entry name" value="BETA1,3-GALACTOSYLTRANSFERASE"/>
    <property type="match status" value="1"/>
</dbReference>
<comment type="pathway">
    <text evidence="2">Protein modification; protein glycosylation.</text>
</comment>
<evidence type="ECO:0000256" key="7">
    <source>
        <dbReference type="ARBA" id="ARBA00022692"/>
    </source>
</evidence>
<keyword evidence="10" id="KW-1133">Transmembrane helix</keyword>
<evidence type="ECO:0000256" key="1">
    <source>
        <dbReference type="ARBA" id="ARBA00004606"/>
    </source>
</evidence>
<comment type="similarity">
    <text evidence="3">Belongs to the glycosyltransferase 31 family. Beta3-Gal-T subfamily.</text>
</comment>
<evidence type="ECO:0000256" key="3">
    <source>
        <dbReference type="ARBA" id="ARBA00006462"/>
    </source>
</evidence>
<evidence type="ECO:0000256" key="12">
    <source>
        <dbReference type="SAM" id="MobiDB-lite"/>
    </source>
</evidence>
<evidence type="ECO:0000256" key="10">
    <source>
        <dbReference type="ARBA" id="ARBA00022989"/>
    </source>
</evidence>
<feature type="region of interest" description="Disordered" evidence="12">
    <location>
        <begin position="41"/>
        <end position="78"/>
    </location>
</feature>
<dbReference type="GO" id="GO:0016263">
    <property type="term" value="F:glycoprotein-N-acetylgalactosamine 3-beta-galactosyltransferase activity"/>
    <property type="evidence" value="ECO:0007669"/>
    <property type="project" value="UniProtKB-EC"/>
</dbReference>
<evidence type="ECO:0000256" key="9">
    <source>
        <dbReference type="ARBA" id="ARBA00022968"/>
    </source>
</evidence>
<keyword evidence="15" id="KW-1185">Reference proteome</keyword>
<comment type="caution">
    <text evidence="14">The sequence shown here is derived from an EMBL/GenBank/DDBJ whole genome shotgun (WGS) entry which is preliminary data.</text>
</comment>
<keyword evidence="7" id="KW-0812">Transmembrane</keyword>
<dbReference type="GO" id="GO:0000166">
    <property type="term" value="F:nucleotide binding"/>
    <property type="evidence" value="ECO:0007669"/>
    <property type="project" value="UniProtKB-KW"/>
</dbReference>
<evidence type="ECO:0000256" key="6">
    <source>
        <dbReference type="ARBA" id="ARBA00022679"/>
    </source>
</evidence>
<protein>
    <recommendedName>
        <fullName evidence="4">N-acetylgalactosaminide beta-1,3-galactosyltransferase</fullName>
        <ecNumber evidence="4">2.4.1.122</ecNumber>
    </recommendedName>
</protein>
<dbReference type="FunFam" id="3.90.550.50:FF:000039">
    <property type="entry name" value="WGS project CABT00000000 data, contig 2.9"/>
    <property type="match status" value="1"/>
</dbReference>
<proteinExistence type="inferred from homology"/>
<evidence type="ECO:0000256" key="11">
    <source>
        <dbReference type="ARBA" id="ARBA00023136"/>
    </source>
</evidence>
<evidence type="ECO:0000256" key="5">
    <source>
        <dbReference type="ARBA" id="ARBA00022676"/>
    </source>
</evidence>
<sequence length="493" mass="56662">MPTRRTLTVIALVAVSVLVLLYTSRRIGSWSALDDPYTYRDPHDPHKSHHAGQGSPDPSHPDHVPPPPPPPPVDPVCEGFPDTSKVLLVMKTGASEAFARVPTQLMTMMKCLPDFLIFSDMDQNLAGQEIHDSLSTVVPEAQDGNGDFDLYRRQKSCLVDQASCNKRGDPSSEGWKLDKYKNVHIAERAYAMRPDYDWYLFVDADTYVLWPNLMEWLKRLNAKKKLYLGSVTMIHGFRFGHGGSGYLVSKGAMKDFVGKHPGVANEFDVRASKECCGDYIFALALKNKTQVAVQQMWPTINGEKPDTLPFGPWHWCHPIVTMHHMNSEEINTFWQFERKRQLAQREAGSSQPLLIKDIFEEFLAPNLNETREDWDNFSNNRYYLDTDGETQPEQWFLDHMKKKEDYNEFEKKAHLSFEDCGAACKSVPFDECFTWRYKDKMCSFSNSFLMGKPVKRESDESKRTMSGWDVEKIHTWIQNQSTCNKIHWPKVDS</sequence>
<keyword evidence="9" id="KW-0735">Signal-anchor</keyword>
<keyword evidence="6" id="KW-0808">Transferase</keyword>
<evidence type="ECO:0000259" key="13">
    <source>
        <dbReference type="Pfam" id="PF02434"/>
    </source>
</evidence>
<dbReference type="Gene3D" id="3.90.550.50">
    <property type="match status" value="1"/>
</dbReference>
<accession>A0AAN6ZCB6</accession>
<dbReference type="PANTHER" id="PTHR23033:SF40">
    <property type="entry name" value="APPLE DOMAIN-CONTAINING PROTEIN"/>
    <property type="match status" value="1"/>
</dbReference>
<dbReference type="EC" id="2.4.1.122" evidence="4"/>
<evidence type="ECO:0000313" key="14">
    <source>
        <dbReference type="EMBL" id="KAK4132174.1"/>
    </source>
</evidence>
<dbReference type="AlphaFoldDB" id="A0AAN6ZCB6"/>
<dbReference type="Proteomes" id="UP001304895">
    <property type="component" value="Unassembled WGS sequence"/>
</dbReference>
<feature type="domain" description="Fringe-like glycosyltransferase" evidence="13">
    <location>
        <begin position="189"/>
        <end position="288"/>
    </location>
</feature>
<name>A0AAN6ZCB6_9PEZI</name>
<organism evidence="14 15">
    <name type="scientific">Trichocladium antarcticum</name>
    <dbReference type="NCBI Taxonomy" id="1450529"/>
    <lineage>
        <taxon>Eukaryota</taxon>
        <taxon>Fungi</taxon>
        <taxon>Dikarya</taxon>
        <taxon>Ascomycota</taxon>
        <taxon>Pezizomycotina</taxon>
        <taxon>Sordariomycetes</taxon>
        <taxon>Sordariomycetidae</taxon>
        <taxon>Sordariales</taxon>
        <taxon>Chaetomiaceae</taxon>
        <taxon>Trichocladium</taxon>
    </lineage>
</organism>
<dbReference type="Pfam" id="PF02434">
    <property type="entry name" value="Fringe"/>
    <property type="match status" value="1"/>
</dbReference>
<keyword evidence="8" id="KW-0547">Nucleotide-binding</keyword>
<evidence type="ECO:0000313" key="15">
    <source>
        <dbReference type="Proteomes" id="UP001304895"/>
    </source>
</evidence>
<dbReference type="GO" id="GO:0016020">
    <property type="term" value="C:membrane"/>
    <property type="evidence" value="ECO:0007669"/>
    <property type="project" value="UniProtKB-SubCell"/>
</dbReference>
<evidence type="ECO:0000256" key="2">
    <source>
        <dbReference type="ARBA" id="ARBA00004922"/>
    </source>
</evidence>
<reference evidence="14" key="2">
    <citation type="submission" date="2023-05" db="EMBL/GenBank/DDBJ databases">
        <authorList>
            <consortium name="Lawrence Berkeley National Laboratory"/>
            <person name="Steindorff A."/>
            <person name="Hensen N."/>
            <person name="Bonometti L."/>
            <person name="Westerberg I."/>
            <person name="Brannstrom I.O."/>
            <person name="Guillou S."/>
            <person name="Cros-Aarteil S."/>
            <person name="Calhoun S."/>
            <person name="Haridas S."/>
            <person name="Kuo A."/>
            <person name="Mondo S."/>
            <person name="Pangilinan J."/>
            <person name="Riley R."/>
            <person name="Labutti K."/>
            <person name="Andreopoulos B."/>
            <person name="Lipzen A."/>
            <person name="Chen C."/>
            <person name="Yanf M."/>
            <person name="Daum C."/>
            <person name="Ng V."/>
            <person name="Clum A."/>
            <person name="Ohm R."/>
            <person name="Martin F."/>
            <person name="Silar P."/>
            <person name="Natvig D."/>
            <person name="Lalanne C."/>
            <person name="Gautier V."/>
            <person name="Ament-Velasquez S.L."/>
            <person name="Kruys A."/>
            <person name="Hutchinson M.I."/>
            <person name="Powell A.J."/>
            <person name="Barry K."/>
            <person name="Miller A.N."/>
            <person name="Grigoriev I.V."/>
            <person name="Debuchy R."/>
            <person name="Gladieux P."/>
            <person name="Thoren M.H."/>
            <person name="Johannesson H."/>
        </authorList>
    </citation>
    <scope>NUCLEOTIDE SEQUENCE</scope>
    <source>
        <strain evidence="14">CBS 123565</strain>
    </source>
</reference>
<evidence type="ECO:0000256" key="8">
    <source>
        <dbReference type="ARBA" id="ARBA00022741"/>
    </source>
</evidence>
<feature type="compositionally biased region" description="Pro residues" evidence="12">
    <location>
        <begin position="64"/>
        <end position="74"/>
    </location>
</feature>
<keyword evidence="11" id="KW-0472">Membrane</keyword>